<dbReference type="GO" id="GO:0046512">
    <property type="term" value="P:sphingosine biosynthetic process"/>
    <property type="evidence" value="ECO:0007669"/>
    <property type="project" value="TreeGrafter"/>
</dbReference>
<proteinExistence type="inferred from homology"/>
<evidence type="ECO:0000256" key="7">
    <source>
        <dbReference type="ARBA" id="ARBA00022898"/>
    </source>
</evidence>
<feature type="domain" description="Aminotransferase class I/classII large" evidence="19">
    <location>
        <begin position="142"/>
        <end position="296"/>
    </location>
</feature>
<dbReference type="AlphaFoldDB" id="L8YFZ6"/>
<evidence type="ECO:0000256" key="9">
    <source>
        <dbReference type="ARBA" id="ARBA00023098"/>
    </source>
</evidence>
<reference evidence="21" key="2">
    <citation type="journal article" date="2013" name="Nat. Commun.">
        <title>Genome of the Chinese tree shrew.</title>
        <authorList>
            <person name="Fan Y."/>
            <person name="Huang Z.Y."/>
            <person name="Cao C.C."/>
            <person name="Chen C.S."/>
            <person name="Chen Y.X."/>
            <person name="Fan D.D."/>
            <person name="He J."/>
            <person name="Hou H.L."/>
            <person name="Hu L."/>
            <person name="Hu X.T."/>
            <person name="Jiang X.T."/>
            <person name="Lai R."/>
            <person name="Lang Y.S."/>
            <person name="Liang B."/>
            <person name="Liao S.G."/>
            <person name="Mu D."/>
            <person name="Ma Y.Y."/>
            <person name="Niu Y.Y."/>
            <person name="Sun X.Q."/>
            <person name="Xia J.Q."/>
            <person name="Xiao J."/>
            <person name="Xiong Z.Q."/>
            <person name="Xu L."/>
            <person name="Yang L."/>
            <person name="Zhang Y."/>
            <person name="Zhao W."/>
            <person name="Zhao X.D."/>
            <person name="Zheng Y.T."/>
            <person name="Zhou J.M."/>
            <person name="Zhu Y.B."/>
            <person name="Zhang G.J."/>
            <person name="Wang J."/>
            <person name="Yao Y.G."/>
        </authorList>
    </citation>
    <scope>NUCLEOTIDE SEQUENCE [LARGE SCALE GENOMIC DNA]</scope>
</reference>
<keyword evidence="9" id="KW-0443">Lipid metabolism</keyword>
<evidence type="ECO:0000313" key="20">
    <source>
        <dbReference type="EMBL" id="ELV13366.1"/>
    </source>
</evidence>
<gene>
    <name evidence="20" type="ORF">TREES_T100017325</name>
</gene>
<evidence type="ECO:0000256" key="13">
    <source>
        <dbReference type="ARBA" id="ARBA00042649"/>
    </source>
</evidence>
<organism evidence="20 21">
    <name type="scientific">Tupaia chinensis</name>
    <name type="common">Chinese tree shrew</name>
    <name type="synonym">Tupaia belangeri chinensis</name>
    <dbReference type="NCBI Taxonomy" id="246437"/>
    <lineage>
        <taxon>Eukaryota</taxon>
        <taxon>Metazoa</taxon>
        <taxon>Chordata</taxon>
        <taxon>Craniata</taxon>
        <taxon>Vertebrata</taxon>
        <taxon>Euteleostomi</taxon>
        <taxon>Mammalia</taxon>
        <taxon>Eutheria</taxon>
        <taxon>Euarchontoglires</taxon>
        <taxon>Scandentia</taxon>
        <taxon>Tupaiidae</taxon>
        <taxon>Tupaia</taxon>
    </lineage>
</organism>
<sequence length="305" mass="33891">MALEDVHLDLEDRLAQFMKTEEAIIYSYGFATIASAIPAYSKRGDIVFVDRAACFAIQKGLQASRSDIKIFNHNDMADLERLLKEQEIEDQKVKLKYKYKARIFLEESLSFGVLGKHGRGLTEHYGINIDDIDLISANMENSLASIGGFCCGRSFVIDHQRLSGQGYCFSASLPPLLAAAAIEGLNIMEENPGIFAELKEKCRQIHKALQGISGLKVVGESLSPAFHLQLEESTGSREKDVNLLQKIVNLCMSRGIALTQARYLDKEEKWLPPPSIRVVVTVEQTEEELEKAASTIKAVAQEVLL</sequence>
<keyword evidence="10" id="KW-0012">Acyltransferase</keyword>
<dbReference type="GO" id="GO:0046513">
    <property type="term" value="P:ceramide biosynthetic process"/>
    <property type="evidence" value="ECO:0007669"/>
    <property type="project" value="TreeGrafter"/>
</dbReference>
<dbReference type="EMBL" id="KB361983">
    <property type="protein sequence ID" value="ELV13366.1"/>
    <property type="molecule type" value="Genomic_DNA"/>
</dbReference>
<evidence type="ECO:0000256" key="16">
    <source>
        <dbReference type="ARBA" id="ARBA00047854"/>
    </source>
</evidence>
<dbReference type="PANTHER" id="PTHR13693:SF2">
    <property type="entry name" value="SERINE PALMITOYLTRANSFERASE 1"/>
    <property type="match status" value="1"/>
</dbReference>
<dbReference type="InterPro" id="IPR015424">
    <property type="entry name" value="PyrdxlP-dep_Trfase"/>
</dbReference>
<evidence type="ECO:0000256" key="18">
    <source>
        <dbReference type="ARBA" id="ARBA00048253"/>
    </source>
</evidence>
<evidence type="ECO:0000256" key="5">
    <source>
        <dbReference type="ARBA" id="ARBA00013220"/>
    </source>
</evidence>
<evidence type="ECO:0000256" key="2">
    <source>
        <dbReference type="ARBA" id="ARBA00004760"/>
    </source>
</evidence>
<evidence type="ECO:0000256" key="11">
    <source>
        <dbReference type="ARBA" id="ARBA00041066"/>
    </source>
</evidence>
<dbReference type="STRING" id="246437.L8YFZ6"/>
<evidence type="ECO:0000256" key="4">
    <source>
        <dbReference type="ARBA" id="ARBA00008392"/>
    </source>
</evidence>
<dbReference type="Pfam" id="PF00155">
    <property type="entry name" value="Aminotran_1_2"/>
    <property type="match status" value="2"/>
</dbReference>
<comment type="catalytic activity">
    <reaction evidence="15">
        <text>octadecanoyl-CoA + L-serine + H(+) = 3-oxoeicosasphinganine + CO2 + CoA</text>
        <dbReference type="Rhea" id="RHEA:33683"/>
        <dbReference type="ChEBI" id="CHEBI:15378"/>
        <dbReference type="ChEBI" id="CHEBI:16526"/>
        <dbReference type="ChEBI" id="CHEBI:33384"/>
        <dbReference type="ChEBI" id="CHEBI:57287"/>
        <dbReference type="ChEBI" id="CHEBI:57394"/>
        <dbReference type="ChEBI" id="CHEBI:65073"/>
    </reaction>
    <physiologicalReaction direction="left-to-right" evidence="15">
        <dbReference type="Rhea" id="RHEA:33684"/>
    </physiologicalReaction>
</comment>
<dbReference type="GO" id="GO:0005783">
    <property type="term" value="C:endoplasmic reticulum"/>
    <property type="evidence" value="ECO:0007669"/>
    <property type="project" value="TreeGrafter"/>
</dbReference>
<dbReference type="GO" id="GO:0016020">
    <property type="term" value="C:membrane"/>
    <property type="evidence" value="ECO:0007669"/>
    <property type="project" value="GOC"/>
</dbReference>
<keyword evidence="7" id="KW-0663">Pyridoxal phosphate</keyword>
<dbReference type="GO" id="GO:0004758">
    <property type="term" value="F:serine C-palmitoyltransferase activity"/>
    <property type="evidence" value="ECO:0007669"/>
    <property type="project" value="UniProtKB-EC"/>
</dbReference>
<comment type="catalytic activity">
    <reaction evidence="18">
        <text>tetradecanoyl-CoA + L-serine + H(+) = 3-oxohexadecasphinganine + CO2 + CoA</text>
        <dbReference type="Rhea" id="RHEA:35675"/>
        <dbReference type="ChEBI" id="CHEBI:15378"/>
        <dbReference type="ChEBI" id="CHEBI:16526"/>
        <dbReference type="ChEBI" id="CHEBI:33384"/>
        <dbReference type="ChEBI" id="CHEBI:57287"/>
        <dbReference type="ChEBI" id="CHEBI:57385"/>
        <dbReference type="ChEBI" id="CHEBI:71007"/>
    </reaction>
    <physiologicalReaction direction="left-to-right" evidence="18">
        <dbReference type="Rhea" id="RHEA:35676"/>
    </physiologicalReaction>
</comment>
<dbReference type="SUPFAM" id="SSF53383">
    <property type="entry name" value="PLP-dependent transferases"/>
    <property type="match status" value="1"/>
</dbReference>
<keyword evidence="6 20" id="KW-0808">Transferase</keyword>
<protein>
    <recommendedName>
        <fullName evidence="11">Serine palmitoyltransferase 1</fullName>
        <ecNumber evidence="5">2.3.1.50</ecNumber>
    </recommendedName>
    <alternativeName>
        <fullName evidence="12">Long chain base biosynthesis protein 1</fullName>
    </alternativeName>
    <alternativeName>
        <fullName evidence="13">Serine-palmitoyl-CoA transferase 1</fullName>
    </alternativeName>
</protein>
<dbReference type="FunCoup" id="L8YFZ6">
    <property type="interactions" value="2311"/>
</dbReference>
<dbReference type="GO" id="GO:0030170">
    <property type="term" value="F:pyridoxal phosphate binding"/>
    <property type="evidence" value="ECO:0007669"/>
    <property type="project" value="InterPro"/>
</dbReference>
<comment type="cofactor">
    <cofactor evidence="1">
        <name>pyridoxal 5'-phosphate</name>
        <dbReference type="ChEBI" id="CHEBI:597326"/>
    </cofactor>
</comment>
<feature type="domain" description="Aminotransferase class I/classII large" evidence="19">
    <location>
        <begin position="5"/>
        <end position="94"/>
    </location>
</feature>
<comment type="catalytic activity">
    <reaction evidence="16">
        <text>L-serine + hexadecanoyl-CoA + H(+) = 3-oxosphinganine + CO2 + CoA</text>
        <dbReference type="Rhea" id="RHEA:14761"/>
        <dbReference type="ChEBI" id="CHEBI:15378"/>
        <dbReference type="ChEBI" id="CHEBI:16526"/>
        <dbReference type="ChEBI" id="CHEBI:33384"/>
        <dbReference type="ChEBI" id="CHEBI:57287"/>
        <dbReference type="ChEBI" id="CHEBI:57379"/>
        <dbReference type="ChEBI" id="CHEBI:58299"/>
        <dbReference type="EC" id="2.3.1.50"/>
    </reaction>
    <physiologicalReaction direction="left-to-right" evidence="16">
        <dbReference type="Rhea" id="RHEA:14762"/>
    </physiologicalReaction>
</comment>
<evidence type="ECO:0000256" key="12">
    <source>
        <dbReference type="ARBA" id="ARBA00041765"/>
    </source>
</evidence>
<comment type="pathway">
    <text evidence="2">Lipid metabolism; sphingolipid metabolism.</text>
</comment>
<evidence type="ECO:0000256" key="8">
    <source>
        <dbReference type="ARBA" id="ARBA00022919"/>
    </source>
</evidence>
<keyword evidence="8" id="KW-0746">Sphingolipid metabolism</keyword>
<dbReference type="EC" id="2.3.1.50" evidence="5"/>
<reference evidence="21" key="1">
    <citation type="submission" date="2012-07" db="EMBL/GenBank/DDBJ databases">
        <title>Genome of the Chinese tree shrew, a rising model animal genetically related to primates.</title>
        <authorList>
            <person name="Zhang G."/>
            <person name="Fan Y."/>
            <person name="Yao Y."/>
            <person name="Huang Z."/>
        </authorList>
    </citation>
    <scope>NUCLEOTIDE SEQUENCE [LARGE SCALE GENOMIC DNA]</scope>
</reference>
<evidence type="ECO:0000256" key="15">
    <source>
        <dbReference type="ARBA" id="ARBA00047694"/>
    </source>
</evidence>
<evidence type="ECO:0000256" key="3">
    <source>
        <dbReference type="ARBA" id="ARBA00004991"/>
    </source>
</evidence>
<comment type="pathway">
    <text evidence="3">Sphingolipid metabolism.</text>
</comment>
<evidence type="ECO:0000256" key="1">
    <source>
        <dbReference type="ARBA" id="ARBA00001933"/>
    </source>
</evidence>
<comment type="function">
    <text evidence="14">Component of the serine palmitoyltransferase multisubunit enzyme (SPT) that catalyzes the initial and rate-limiting step in sphingolipid biosynthesis by condensing L-serine and activated acyl-CoA (most commonly palmitoyl-CoA) to form long-chain bases. The SPT complex is also composed of SPTLC2 or SPTLC3 and SPTSSA or SPTSSB. Within this complex, the heterodimer with SPTLC2 or SPTLC3 forms the catalytic core. The composition of the serine palmitoyltransferase (SPT) complex determines the substrate preference. The SPTLC1-SPTLC2-SPTSSA complex shows a strong preference for C16-CoA substrate, while the SPTLC1-SPTLC3-SPTSSA isozyme uses both C14-CoA and C16-CoA as substrates, with a slight preference for C14-CoA. The SPTLC1-SPTLC2-SPTSSB complex shows a strong preference for C18-CoA substrate, while the SPTLC1-SPTLC3-SPTSSB isozyme displays an ability to use a broader range of acyl-CoAs, without apparent preference. Required for adipocyte cell viability and metabolic homeostasis.</text>
</comment>
<dbReference type="InterPro" id="IPR004839">
    <property type="entry name" value="Aminotransferase_I/II_large"/>
</dbReference>
<evidence type="ECO:0000259" key="19">
    <source>
        <dbReference type="Pfam" id="PF00155"/>
    </source>
</evidence>
<dbReference type="Gene3D" id="3.40.640.10">
    <property type="entry name" value="Type I PLP-dependent aspartate aminotransferase-like (Major domain)"/>
    <property type="match status" value="2"/>
</dbReference>
<evidence type="ECO:0000313" key="21">
    <source>
        <dbReference type="Proteomes" id="UP000011518"/>
    </source>
</evidence>
<keyword evidence="21" id="KW-1185">Reference proteome</keyword>
<dbReference type="PANTHER" id="PTHR13693">
    <property type="entry name" value="CLASS II AMINOTRANSFERASE/8-AMINO-7-OXONONANOATE SYNTHASE"/>
    <property type="match status" value="1"/>
</dbReference>
<dbReference type="Proteomes" id="UP000011518">
    <property type="component" value="Unassembled WGS sequence"/>
</dbReference>
<comment type="similarity">
    <text evidence="4">Belongs to the class-II pyridoxal-phosphate-dependent aminotransferase family.</text>
</comment>
<evidence type="ECO:0000256" key="6">
    <source>
        <dbReference type="ARBA" id="ARBA00022679"/>
    </source>
</evidence>
<comment type="catalytic activity">
    <reaction evidence="17">
        <text>dodecanoyl-CoA + L-serine + H(+) = 3-oxotetradecasphinganine + CO2 + CoA</text>
        <dbReference type="Rhea" id="RHEA:35679"/>
        <dbReference type="ChEBI" id="CHEBI:15378"/>
        <dbReference type="ChEBI" id="CHEBI:16526"/>
        <dbReference type="ChEBI" id="CHEBI:33384"/>
        <dbReference type="ChEBI" id="CHEBI:57287"/>
        <dbReference type="ChEBI" id="CHEBI:57375"/>
        <dbReference type="ChEBI" id="CHEBI:71008"/>
    </reaction>
    <physiologicalReaction direction="left-to-right" evidence="17">
        <dbReference type="Rhea" id="RHEA:35680"/>
    </physiologicalReaction>
</comment>
<evidence type="ECO:0000256" key="14">
    <source>
        <dbReference type="ARBA" id="ARBA00045191"/>
    </source>
</evidence>
<evidence type="ECO:0000256" key="17">
    <source>
        <dbReference type="ARBA" id="ARBA00047997"/>
    </source>
</evidence>
<evidence type="ECO:0000256" key="10">
    <source>
        <dbReference type="ARBA" id="ARBA00023315"/>
    </source>
</evidence>
<dbReference type="InParanoid" id="L8YFZ6"/>
<dbReference type="InterPro" id="IPR015421">
    <property type="entry name" value="PyrdxlP-dep_Trfase_major"/>
</dbReference>
<name>L8YFZ6_TUPCH</name>
<accession>L8YFZ6</accession>
<dbReference type="InterPro" id="IPR050087">
    <property type="entry name" value="AON_synthase_class-II"/>
</dbReference>